<name>A0A0H2MKG4_9PROT</name>
<dbReference type="PANTHER" id="PTHR19328">
    <property type="entry name" value="HEDGEHOG-INTERACTING PROTEIN"/>
    <property type="match status" value="1"/>
</dbReference>
<dbReference type="Gene3D" id="2.120.10.30">
    <property type="entry name" value="TolB, C-terminal domain"/>
    <property type="match status" value="1"/>
</dbReference>
<protein>
    <submittedName>
        <fullName evidence="2">Glucose dehydrogenase</fullName>
    </submittedName>
</protein>
<sequence>MVVFVTGQAAAGSSVTFKSEKETFKLELLVDGLDHPWGMVFLPDDSLLITEREKGLKLYRDKNLHDISLDNFPKVRTRGQGGLLDITIHPAFKQTRLVYFTYSHPLKKGSTTALAQARLVDQKLLDPQTIFIAETGSATSRHYGSRIRFDPDGHLFMTIGDRGNRHNAQKLNSHAGKVLRLNDQGQSAADNPFAQTGKALPEIYSYGHRNPQGLTQHPLTGEMWVSEHGPRGGDEINQIQAGANYGWPVITYGKEYIGGTIGEGTHHPEMQQPIHQWTPSIAPAGITFYSGVAFPNWQGNLFTTALKFKLLVRQELQDGKIVHEERLLEEEVGRIRAIEQGPDDFLYILTDTNNGALYRLRPPNL</sequence>
<organism evidence="2 3">
    <name type="scientific">Kiloniella spongiae</name>
    <dbReference type="NCBI Taxonomy" id="1489064"/>
    <lineage>
        <taxon>Bacteria</taxon>
        <taxon>Pseudomonadati</taxon>
        <taxon>Pseudomonadota</taxon>
        <taxon>Alphaproteobacteria</taxon>
        <taxon>Rhodospirillales</taxon>
        <taxon>Kiloniellaceae</taxon>
        <taxon>Kiloniella</taxon>
    </lineage>
</organism>
<dbReference type="PANTHER" id="PTHR19328:SF75">
    <property type="entry name" value="ALDOSE SUGAR DEHYDROGENASE YLII"/>
    <property type="match status" value="1"/>
</dbReference>
<gene>
    <name evidence="2" type="ORF">WH96_03465</name>
</gene>
<dbReference type="InterPro" id="IPR011042">
    <property type="entry name" value="6-blade_b-propeller_TolB-like"/>
</dbReference>
<reference evidence="2 3" key="1">
    <citation type="submission" date="2015-03" db="EMBL/GenBank/DDBJ databases">
        <title>Genome Sequence of Kiloniella spongiae MEBiC09566, isolated from a marine sponge.</title>
        <authorList>
            <person name="Shao Z."/>
            <person name="Wang L."/>
            <person name="Li X."/>
        </authorList>
    </citation>
    <scope>NUCLEOTIDE SEQUENCE [LARGE SCALE GENOMIC DNA]</scope>
    <source>
        <strain evidence="2 3">MEBiC09566</strain>
    </source>
</reference>
<evidence type="ECO:0000313" key="3">
    <source>
        <dbReference type="Proteomes" id="UP000035444"/>
    </source>
</evidence>
<dbReference type="AlphaFoldDB" id="A0A0H2MKG4"/>
<dbReference type="PATRIC" id="fig|1489064.4.peg.1630"/>
<keyword evidence="3" id="KW-1185">Reference proteome</keyword>
<feature type="domain" description="Glucose/Sorbosone dehydrogenase" evidence="1">
    <location>
        <begin position="33"/>
        <end position="359"/>
    </location>
</feature>
<dbReference type="EMBL" id="LAQL01000002">
    <property type="protein sequence ID" value="KLN62691.1"/>
    <property type="molecule type" value="Genomic_DNA"/>
</dbReference>
<dbReference type="Proteomes" id="UP000035444">
    <property type="component" value="Unassembled WGS sequence"/>
</dbReference>
<dbReference type="InterPro" id="IPR011041">
    <property type="entry name" value="Quinoprot_gluc/sorb_DH_b-prop"/>
</dbReference>
<accession>A0A0H2MKG4</accession>
<dbReference type="SUPFAM" id="SSF50952">
    <property type="entry name" value="Soluble quinoprotein glucose dehydrogenase"/>
    <property type="match status" value="1"/>
</dbReference>
<proteinExistence type="predicted"/>
<evidence type="ECO:0000313" key="2">
    <source>
        <dbReference type="EMBL" id="KLN62691.1"/>
    </source>
</evidence>
<dbReference type="InterPro" id="IPR012938">
    <property type="entry name" value="Glc/Sorbosone_DH"/>
</dbReference>
<dbReference type="STRING" id="1489064.WH96_03465"/>
<comment type="caution">
    <text evidence="2">The sequence shown here is derived from an EMBL/GenBank/DDBJ whole genome shotgun (WGS) entry which is preliminary data.</text>
</comment>
<evidence type="ECO:0000259" key="1">
    <source>
        <dbReference type="Pfam" id="PF07995"/>
    </source>
</evidence>
<dbReference type="Pfam" id="PF07995">
    <property type="entry name" value="GSDH"/>
    <property type="match status" value="1"/>
</dbReference>